<gene>
    <name evidence="1" type="ORF">Vadar_005667</name>
</gene>
<dbReference type="Proteomes" id="UP000828048">
    <property type="component" value="Chromosome 6"/>
</dbReference>
<dbReference type="EMBL" id="CM037156">
    <property type="protein sequence ID" value="KAH7836787.1"/>
    <property type="molecule type" value="Genomic_DNA"/>
</dbReference>
<organism evidence="1 2">
    <name type="scientific">Vaccinium darrowii</name>
    <dbReference type="NCBI Taxonomy" id="229202"/>
    <lineage>
        <taxon>Eukaryota</taxon>
        <taxon>Viridiplantae</taxon>
        <taxon>Streptophyta</taxon>
        <taxon>Embryophyta</taxon>
        <taxon>Tracheophyta</taxon>
        <taxon>Spermatophyta</taxon>
        <taxon>Magnoliopsida</taxon>
        <taxon>eudicotyledons</taxon>
        <taxon>Gunneridae</taxon>
        <taxon>Pentapetalae</taxon>
        <taxon>asterids</taxon>
        <taxon>Ericales</taxon>
        <taxon>Ericaceae</taxon>
        <taxon>Vaccinioideae</taxon>
        <taxon>Vaccinieae</taxon>
        <taxon>Vaccinium</taxon>
    </lineage>
</organism>
<protein>
    <submittedName>
        <fullName evidence="1">Uncharacterized protein</fullName>
    </submittedName>
</protein>
<accession>A0ACB7X7J5</accession>
<keyword evidence="2" id="KW-1185">Reference proteome</keyword>
<proteinExistence type="predicted"/>
<reference evidence="1 2" key="1">
    <citation type="journal article" date="2021" name="Hortic Res">
        <title>High-quality reference genome and annotation aids understanding of berry development for evergreen blueberry (Vaccinium darrowii).</title>
        <authorList>
            <person name="Yu J."/>
            <person name="Hulse-Kemp A.M."/>
            <person name="Babiker E."/>
            <person name="Staton M."/>
        </authorList>
    </citation>
    <scope>NUCLEOTIDE SEQUENCE [LARGE SCALE GENOMIC DNA]</scope>
    <source>
        <strain evidence="2">cv. NJ 8807/NJ 8810</strain>
        <tissue evidence="1">Young leaf</tissue>
    </source>
</reference>
<evidence type="ECO:0000313" key="2">
    <source>
        <dbReference type="Proteomes" id="UP000828048"/>
    </source>
</evidence>
<comment type="caution">
    <text evidence="1">The sequence shown here is derived from an EMBL/GenBank/DDBJ whole genome shotgun (WGS) entry which is preliminary data.</text>
</comment>
<evidence type="ECO:0000313" key="1">
    <source>
        <dbReference type="EMBL" id="KAH7836787.1"/>
    </source>
</evidence>
<name>A0ACB7X7J5_9ERIC</name>
<sequence>MAQAFVSFWRVLVGALLYLVFRLIRARYLRVGQNFILAESIRANKDQCLTSSSCWWNLPEDLVTDQILSSWNANIGPMFDNIFSLRFFSLAFQPVNLDFGLDRKPDLVLGPCDGLFCLYWKHPRDFWTSWRSCIALWNPATRAFSILPMSKLDHPPHKTMVTCMVGFGFDLTTKSIKVVKFVGFDTDTSYVNCAEVYDVGSGSWRVVHVDDTAQAILDLDDPTHCRYNTNDGVFLWYAYQWRGSNEVSEVLVLSFDMSRELFHVTLMPDKYNPVNPRMRHPTTKLKECQLSLSRDSLAVHFSLFEVGHGTVEIWVMKKDFYHGVEGGESFSYSLSHELTVELPYTRPCLSMGVWNKNELLLWEVDALVLGEFFMWMILSKRFHGVPQFLCDIVTKQARDFWAEFPIQRELSFSKESLKVFFGYQTVFFGFLPFGRARCGCNVPYLRPQDFQCT</sequence>